<feature type="compositionally biased region" description="Low complexity" evidence="1">
    <location>
        <begin position="46"/>
        <end position="58"/>
    </location>
</feature>
<evidence type="ECO:0000313" key="2">
    <source>
        <dbReference type="Ensembl" id="ENSP00000484008.1"/>
    </source>
</evidence>
<dbReference type="OrthoDB" id="79452at2759"/>
<reference evidence="2 3" key="1">
    <citation type="journal article" date="2001" name="Nature">
        <title>Initial sequencing and analysis of the human genome.</title>
        <authorList>
            <consortium name="International Human Genome Sequencing Consortium"/>
            <person name="Lander E.S."/>
            <person name="Linton L.M."/>
            <person name="Birren B."/>
            <person name="Nusbaum C."/>
            <person name="Zody M.C."/>
            <person name="Baldwin J."/>
            <person name="Devon K."/>
            <person name="Dewar K."/>
            <person name="Doyle M."/>
            <person name="FitzHugh W."/>
            <person name="Funke R."/>
            <person name="Gage D."/>
            <person name="Harris K."/>
            <person name="Heaford A."/>
            <person name="Howland J."/>
            <person name="Kann L."/>
            <person name="Lehoczky J."/>
            <person name="LeVine R."/>
            <person name="McEwan P."/>
            <person name="McKernan K."/>
            <person name="Meldrim J."/>
            <person name="Mesirov J.P."/>
            <person name="Miranda C."/>
            <person name="Morris W."/>
            <person name="Naylor J."/>
            <person name="Raymond C."/>
            <person name="Rosetti M."/>
            <person name="Santos R."/>
            <person name="Sheridan A."/>
            <person name="Sougnez C."/>
            <person name="Stange-Thomann N."/>
            <person name="Stojanovic N."/>
            <person name="Subramanian A."/>
            <person name="Wyman D."/>
            <person name="Rogers J."/>
            <person name="Sulston J."/>
            <person name="Ainscough R."/>
            <person name="Beck S."/>
            <person name="Bentley D."/>
            <person name="Burton J."/>
            <person name="Clee C."/>
            <person name="Carter N."/>
            <person name="Coulson A."/>
            <person name="Deadman R."/>
            <person name="Deloukas P."/>
            <person name="Dunham A."/>
            <person name="Dunham I."/>
            <person name="Durbin R."/>
            <person name="French L."/>
            <person name="Grafham D."/>
            <person name="Gregory S."/>
            <person name="Hubbard T."/>
            <person name="Humphray S."/>
            <person name="Hunt A."/>
            <person name="Jones M."/>
            <person name="Lloyd C."/>
            <person name="McMurray A."/>
            <person name="Matthews L."/>
            <person name="Mercer S."/>
            <person name="Milne S."/>
            <person name="Mullikin J.C."/>
            <person name="Mungall A."/>
            <person name="Plumb R."/>
            <person name="Ross M."/>
            <person name="Shownkeen R."/>
            <person name="Sims S."/>
            <person name="Waterston R.H."/>
            <person name="Wilson R.K."/>
            <person name="Hillier L.W."/>
            <person name="McPherson J.D."/>
            <person name="Marra M.A."/>
            <person name="Mardis E.R."/>
            <person name="Fulton L.A."/>
            <person name="Chinwalla A.T."/>
            <person name="Pepin K.H."/>
            <person name="Gish W.R."/>
            <person name="Chissoe S.L."/>
            <person name="Wendl M.C."/>
            <person name="Delehaunty K.D."/>
            <person name="Miner T.L."/>
            <person name="Delehaunty A."/>
            <person name="Kramer J.B."/>
            <person name="Cook L.L."/>
            <person name="Fulton R.S."/>
            <person name="Johnson D.L."/>
            <person name="Minx P.J."/>
            <person name="Clifton S.W."/>
            <person name="Hawkins T."/>
            <person name="Branscomb E."/>
            <person name="Predki P."/>
            <person name="Richardson P."/>
            <person name="Wenning S."/>
            <person name="Slezak T."/>
            <person name="Doggett N."/>
            <person name="Cheng J.F."/>
            <person name="Olsen A."/>
            <person name="Lucas S."/>
            <person name="Elkin C."/>
            <person name="Uberbacher E."/>
            <person name="Frazier M."/>
            <person name="Gibbs R.A."/>
            <person name="Muzny D.M."/>
            <person name="Scherer S.E."/>
            <person name="Bouck J.B."/>
            <person name="Sodergren E.J."/>
            <person name="Worley K.C."/>
            <person name="Rives C.M."/>
            <person name="Gorrell J.H."/>
            <person name="Metzker M.L."/>
            <person name="Naylor S.L."/>
            <person name="Kucherlapati R.S."/>
            <person name="Nelson D.L."/>
            <person name="Weinstock G.M."/>
            <person name="Sakaki Y."/>
            <person name="Fujiyama A."/>
            <person name="Hattori M."/>
            <person name="Yada T."/>
            <person name="Toyoda A."/>
            <person name="Itoh T."/>
            <person name="Kawagoe C."/>
            <person name="Watanabe H."/>
            <person name="Totoki Y."/>
            <person name="Taylor T."/>
            <person name="Weissenbach J."/>
            <person name="Heilig R."/>
            <person name="Saurin W."/>
            <person name="Artiguenave F."/>
            <person name="Brottier P."/>
            <person name="Bruls T."/>
            <person name="Pelletier E."/>
            <person name="Robert C."/>
            <person name="Wincker P."/>
            <person name="Smith D.R."/>
            <person name="Doucette-Stamm L."/>
            <person name="Rubenfield M."/>
            <person name="Weinstock K."/>
            <person name="Lee H.M."/>
            <person name="Dubois J."/>
            <person name="Rosenthal A."/>
            <person name="Platzer M."/>
            <person name="Nyakatura G."/>
            <person name="Taudien S."/>
            <person name="Rump A."/>
            <person name="Yang H."/>
            <person name="Yu J."/>
            <person name="Wang J."/>
            <person name="Huang G."/>
            <person name="Gu J."/>
            <person name="Hood L."/>
            <person name="Rowen L."/>
            <person name="Madan A."/>
            <person name="Qin S."/>
            <person name="Davis R.W."/>
            <person name="Federspiel N.A."/>
            <person name="Abola A.P."/>
            <person name="Proctor M.J."/>
            <person name="Myers R.M."/>
            <person name="Schmutz J."/>
            <person name="Dickson M."/>
            <person name="Grimwood J."/>
            <person name="Cox D.R."/>
            <person name="Olson M.V."/>
            <person name="Kaul R."/>
            <person name="Raymond C."/>
            <person name="Shimizu N."/>
            <person name="Kawasaki K."/>
            <person name="Minoshima S."/>
            <person name="Evans G.A."/>
            <person name="Athanasiou M."/>
            <person name="Schultz R."/>
            <person name="Roe B.A."/>
            <person name="Chen F."/>
            <person name="Pan H."/>
            <person name="Ramser J."/>
            <person name="Lehrach H."/>
            <person name="Reinhardt R."/>
            <person name="McCombie W.R."/>
            <person name="de la Bastide M."/>
            <person name="Dedhia N."/>
            <person name="Blocker H."/>
            <person name="Hornischer K."/>
            <person name="Nordsiek G."/>
            <person name="Agarwala R."/>
            <person name="Aravind L."/>
            <person name="Bailey J.A."/>
            <person name="Bateman A."/>
            <person name="Batzoglou S."/>
            <person name="Birney E."/>
            <person name="Bork P."/>
            <person name="Brown D.G."/>
            <person name="Burge C.B."/>
            <person name="Cerutti L."/>
            <person name="Chen H.C."/>
            <person name="Church D."/>
            <person name="Clamp M."/>
            <person name="Copley R.R."/>
            <person name="Doerks T."/>
            <person name="Eddy S.R."/>
            <person name="Eichler E.E."/>
            <person name="Furey T.S."/>
            <person name="Galagan J."/>
            <person name="Gilbert J.G."/>
            <person name="Harmon C."/>
            <person name="Hayashizaki Y."/>
            <person name="Haussler D."/>
            <person name="Hermjakob H."/>
            <person name="Hokamp K."/>
            <person name="Jang W."/>
            <person name="Johnson L.S."/>
            <person name="Jones T.A."/>
            <person name="Kasif S."/>
            <person name="Kaspryzk A."/>
            <person name="Kennedy S."/>
            <person name="Kent W.J."/>
            <person name="Kitts P."/>
            <person name="Koonin E.V."/>
            <person name="Korf I."/>
            <person name="Kulp D."/>
            <person name="Lancet D."/>
            <person name="Lowe T.M."/>
            <person name="McLysaght A."/>
            <person name="Mikkelsen T."/>
            <person name="Moran J.V."/>
            <person name="Mulder N."/>
            <person name="Pollara V.J."/>
            <person name="Ponting C.P."/>
            <person name="Schuler G."/>
            <person name="Schultz J."/>
            <person name="Slater G."/>
            <person name="Smit A.F."/>
            <person name="Stupka E."/>
            <person name="Szustakowski J."/>
            <person name="Thierry-Mieg D."/>
            <person name="Thierry-Mieg J."/>
            <person name="Wagner L."/>
            <person name="Wallis J."/>
            <person name="Wheeler R."/>
            <person name="Williams A."/>
            <person name="Wolf Y.I."/>
            <person name="Wolfe K.H."/>
            <person name="Yang S.P."/>
            <person name="Yeh R.F."/>
            <person name="Collins F."/>
            <person name="Guyer M.S."/>
            <person name="Peterson J."/>
            <person name="Felsenfeld A."/>
            <person name="Wetterstrand K.A."/>
            <person name="Patrinos A."/>
            <person name="Morgan M.J."/>
            <person name="de Jong P."/>
            <person name="Catanese J.J."/>
            <person name="Osoegawa K."/>
            <person name="Shizuya H."/>
            <person name="Choi S."/>
            <person name="Chen Y.J."/>
        </authorList>
    </citation>
    <scope>NUCLEOTIDE SEQUENCE [LARGE SCALE GENOMIC DNA]</scope>
</reference>
<dbReference type="InterPro" id="IPR008936">
    <property type="entry name" value="Rho_GTPase_activation_prot"/>
</dbReference>
<organism evidence="2 3">
    <name type="scientific">Homo sapiens</name>
    <name type="common">Human</name>
    <dbReference type="NCBI Taxonomy" id="9606"/>
    <lineage>
        <taxon>Eukaryota</taxon>
        <taxon>Metazoa</taxon>
        <taxon>Chordata</taxon>
        <taxon>Craniata</taxon>
        <taxon>Vertebrata</taxon>
        <taxon>Euteleostomi</taxon>
        <taxon>Mammalia</taxon>
        <taxon>Eutheria</taxon>
        <taxon>Euarchontoglires</taxon>
        <taxon>Primates</taxon>
        <taxon>Haplorrhini</taxon>
        <taxon>Catarrhini</taxon>
        <taxon>Hominidae</taxon>
        <taxon>Homo</taxon>
    </lineage>
</organism>
<dbReference type="EMBL" id="AC011558">
    <property type="status" value="NOT_ANNOTATED_CDS"/>
    <property type="molecule type" value="Genomic_DNA"/>
</dbReference>
<reference evidence="2 3" key="2">
    <citation type="journal article" date="2004" name="Nature">
        <title>The DNA sequence and biology of human chromosome 19.</title>
        <authorList>
            <person name="Grimwood J."/>
            <person name="Gordon L.A."/>
            <person name="Olsen A."/>
            <person name="Terry A."/>
            <person name="Schmutz J."/>
            <person name="Lamerdin J."/>
            <person name="Hellsten U."/>
            <person name="Goodstein D."/>
            <person name="Couronne O."/>
            <person name="Tran-Gyamfi M."/>
            <person name="Aerts A."/>
            <person name="Altherr M."/>
            <person name="Ashworth L."/>
            <person name="Bajorek E."/>
            <person name="Black S."/>
            <person name="Branscomb E."/>
            <person name="Caenepeel S."/>
            <person name="Carrano A."/>
            <person name="Caoile C."/>
            <person name="Chan Y.M."/>
            <person name="Christensen M."/>
            <person name="Cleland C.A."/>
            <person name="Copeland A."/>
            <person name="Dalin E."/>
            <person name="Dehal P."/>
            <person name="Denys M."/>
            <person name="Detter J.C."/>
            <person name="Escobar J."/>
            <person name="Flowers D."/>
            <person name="Fotopulos D."/>
            <person name="Garcia C."/>
            <person name="Georgescu A.M."/>
            <person name="Glavina T."/>
            <person name="Gomez M."/>
            <person name="Gonzales E."/>
            <person name="Groza M."/>
            <person name="Hammon N."/>
            <person name="Hawkins T."/>
            <person name="Haydu L."/>
            <person name="Ho I."/>
            <person name="Huang W."/>
            <person name="Israni S."/>
            <person name="Jett J."/>
            <person name="Kadner K."/>
            <person name="Kimball H."/>
            <person name="Kobayashi A."/>
            <person name="Larionov V."/>
            <person name="Leem S.H."/>
            <person name="Lopez F."/>
            <person name="Lou Y."/>
            <person name="Lowry S."/>
            <person name="Malfatti S."/>
            <person name="Martinez D."/>
            <person name="McCready P."/>
            <person name="Medina C."/>
            <person name="Morgan J."/>
            <person name="Nelson K."/>
            <person name="Nolan M."/>
            <person name="Ovcharenko I."/>
            <person name="Pitluck S."/>
            <person name="Pollard M."/>
            <person name="Popkie A.P."/>
            <person name="Predki P."/>
            <person name="Quan G."/>
            <person name="Ramirez L."/>
            <person name="Rash S."/>
            <person name="Retterer J."/>
            <person name="Rodriguez A."/>
            <person name="Rogers S."/>
            <person name="Salamov A."/>
            <person name="Salazar A."/>
            <person name="She X."/>
            <person name="Smith D."/>
            <person name="Slezak T."/>
            <person name="Solovyev V."/>
            <person name="Thayer N."/>
            <person name="Tice H."/>
            <person name="Tsai M."/>
            <person name="Ustaszewska A."/>
            <person name="Vo N."/>
            <person name="Wagner M."/>
            <person name="Wheeler J."/>
            <person name="Wu K."/>
            <person name="Xie G."/>
            <person name="Yang J."/>
            <person name="Dubchak I."/>
            <person name="Furey T.S."/>
            <person name="DeJong P."/>
            <person name="Dickson M."/>
            <person name="Gordon D."/>
            <person name="Eichler E.E."/>
            <person name="Pennacchio L.A."/>
            <person name="Richardson P."/>
            <person name="Stubbs L."/>
            <person name="Rokhsar D.S."/>
            <person name="Myers R.M."/>
            <person name="Rubin E.M."/>
            <person name="Lucas S.M."/>
        </authorList>
    </citation>
    <scope>NUCLEOTIDE SEQUENCE [LARGE SCALE GENOMIC DNA]</scope>
</reference>
<feature type="non-terminal residue" evidence="2">
    <location>
        <position position="1"/>
    </location>
</feature>
<protein>
    <submittedName>
        <fullName evidence="2">Rho GTPase activating protein 45</fullName>
    </submittedName>
</protein>
<dbReference type="UCSC" id="uc060quz.1">
    <property type="organism name" value="human"/>
</dbReference>
<dbReference type="VEuPathDB" id="HostDB:ENSG00000180448"/>
<dbReference type="EMBL" id="AC004151">
    <property type="status" value="NOT_ANNOTATED_CDS"/>
    <property type="molecule type" value="Genomic_DNA"/>
</dbReference>
<dbReference type="GeneTree" id="ENSGT00950000183110"/>
<reference evidence="2 3" key="3">
    <citation type="journal article" date="2004" name="Nature">
        <title>Finishing the euchromatic sequence of the human genome.</title>
        <authorList>
            <consortium name="International Human Genome Sequencing Consortium"/>
        </authorList>
    </citation>
    <scope>NUCLEOTIDE SEQUENCE [LARGE SCALE GENOMIC DNA]</scope>
</reference>
<reference evidence="6" key="4">
    <citation type="journal article" date="2011" name="BMC Syst. Biol.">
        <title>Initial characterization of the human central proteome.</title>
        <authorList>
            <person name="Burkard T.R."/>
            <person name="Planyavsky M."/>
            <person name="Kaupe I."/>
            <person name="Breitwieser F.P."/>
            <person name="Burckstummer T."/>
            <person name="Bennett K.L."/>
            <person name="Superti-Furga G."/>
            <person name="Colinge J."/>
        </authorList>
    </citation>
    <scope>IDENTIFICATION BY MASS SPECTROMETRY [LARGE SCALE ANALYSIS]</scope>
</reference>
<feature type="region of interest" description="Disordered" evidence="1">
    <location>
        <begin position="40"/>
        <end position="78"/>
    </location>
</feature>
<sequence>GRQDGSESEAVAVALAGRLRELLRDLPPENRASLQYLLRHLRRPASSRLSSSTTAWSSRRSRRRPPGARTSHPTSELR</sequence>
<evidence type="ECO:0000256" key="1">
    <source>
        <dbReference type="SAM" id="MobiDB-lite"/>
    </source>
</evidence>
<evidence type="ECO:0007829" key="5">
    <source>
        <dbReference type="ProteomicsDB" id="A0A087X1A3"/>
    </source>
</evidence>
<keyword evidence="3" id="KW-1185">Reference proteome</keyword>
<dbReference type="NIAGADS" id="ENSG00000180448"/>
<dbReference type="MassIVE" id="A0A087X1A3"/>
<dbReference type="OpenTargets" id="ENSG00000180448"/>
<evidence type="ECO:0000313" key="3">
    <source>
        <dbReference type="Proteomes" id="UP000005640"/>
    </source>
</evidence>
<dbReference type="HGNC" id="HGNC:17102">
    <property type="gene designation" value="ARHGAP45"/>
</dbReference>
<dbReference type="Bgee" id="ENSG00000180448">
    <property type="expression patterns" value="Expressed in granulocyte and 158 other cell types or tissues"/>
</dbReference>
<proteinExistence type="evidence at protein level"/>
<reference evidence="2" key="6">
    <citation type="submission" date="2025-09" db="UniProtKB">
        <authorList>
            <consortium name="Ensembl"/>
        </authorList>
    </citation>
    <scope>IDENTIFICATION</scope>
</reference>
<dbReference type="Ensembl" id="ENST00000591169.2">
    <property type="protein sequence ID" value="ENSP00000484008.1"/>
    <property type="gene ID" value="ENSG00000180448.12"/>
</dbReference>
<dbReference type="Proteomes" id="UP000005640">
    <property type="component" value="Chromosome 19"/>
</dbReference>
<dbReference type="HOGENOM" id="CLU_2628242_0_0_1"/>
<gene>
    <name evidence="2" type="primary">ARHGAP45</name>
</gene>
<name>A0A087X1A3_HUMAN</name>
<dbReference type="EMBL" id="AC093066">
    <property type="status" value="NOT_ANNOTATED_CDS"/>
    <property type="molecule type" value="Genomic_DNA"/>
</dbReference>
<dbReference type="ExpressionAtlas" id="A0A087X1A3">
    <property type="expression patterns" value="baseline and differential"/>
</dbReference>
<dbReference type="AlphaFoldDB" id="A0A087X1A3"/>
<evidence type="ECO:0007829" key="4">
    <source>
        <dbReference type="PeptideAtlas" id="A0A087X1A3"/>
    </source>
</evidence>
<dbReference type="SMR" id="A0A087X1A3"/>
<keyword evidence="4 5" id="KW-1267">Proteomics identification</keyword>
<dbReference type="Gene3D" id="1.10.555.10">
    <property type="entry name" value="Rho GTPase activation protein"/>
    <property type="match status" value="1"/>
</dbReference>
<evidence type="ECO:0007829" key="6">
    <source>
        <dbReference type="PubMed" id="21269460"/>
    </source>
</evidence>
<dbReference type="ChiTaRS" id="ARHGAP45">
    <property type="organism name" value="human"/>
</dbReference>
<reference evidence="2" key="5">
    <citation type="submission" date="2025-08" db="UniProtKB">
        <authorList>
            <consortium name="Ensembl"/>
        </authorList>
    </citation>
    <scope>IDENTIFICATION</scope>
</reference>
<dbReference type="Ensembl" id="ENST00000591169.2">
    <property type="protein sequence ID" value="ENSP00000484008.1"/>
    <property type="gene ID" value="ENSG00000180448.11"/>
</dbReference>
<accession>A0A087X1A3</accession>